<dbReference type="Proteomes" id="UP001177021">
    <property type="component" value="Unassembled WGS sequence"/>
</dbReference>
<evidence type="ECO:0000313" key="1">
    <source>
        <dbReference type="EMBL" id="CAJ2630370.1"/>
    </source>
</evidence>
<comment type="caution">
    <text evidence="1">The sequence shown here is derived from an EMBL/GenBank/DDBJ whole genome shotgun (WGS) entry which is preliminary data.</text>
</comment>
<evidence type="ECO:0000313" key="2">
    <source>
        <dbReference type="Proteomes" id="UP001177021"/>
    </source>
</evidence>
<accession>A0ACB0IE24</accession>
<organism evidence="1 2">
    <name type="scientific">Trifolium pratense</name>
    <name type="common">Red clover</name>
    <dbReference type="NCBI Taxonomy" id="57577"/>
    <lineage>
        <taxon>Eukaryota</taxon>
        <taxon>Viridiplantae</taxon>
        <taxon>Streptophyta</taxon>
        <taxon>Embryophyta</taxon>
        <taxon>Tracheophyta</taxon>
        <taxon>Spermatophyta</taxon>
        <taxon>Magnoliopsida</taxon>
        <taxon>eudicotyledons</taxon>
        <taxon>Gunneridae</taxon>
        <taxon>Pentapetalae</taxon>
        <taxon>rosids</taxon>
        <taxon>fabids</taxon>
        <taxon>Fabales</taxon>
        <taxon>Fabaceae</taxon>
        <taxon>Papilionoideae</taxon>
        <taxon>50 kb inversion clade</taxon>
        <taxon>NPAAA clade</taxon>
        <taxon>Hologalegina</taxon>
        <taxon>IRL clade</taxon>
        <taxon>Trifolieae</taxon>
        <taxon>Trifolium</taxon>
    </lineage>
</organism>
<reference evidence="1" key="1">
    <citation type="submission" date="2023-10" db="EMBL/GenBank/DDBJ databases">
        <authorList>
            <person name="Rodriguez Cubillos JULIANA M."/>
            <person name="De Vega J."/>
        </authorList>
    </citation>
    <scope>NUCLEOTIDE SEQUENCE</scope>
</reference>
<name>A0ACB0IE24_TRIPR</name>
<protein>
    <submittedName>
        <fullName evidence="1">Uncharacterized protein</fullName>
    </submittedName>
</protein>
<gene>
    <name evidence="1" type="ORF">MILVUS5_LOCUS2165</name>
</gene>
<proteinExistence type="predicted"/>
<sequence length="84" mass="9640">MIVSRVKAGDPVSCNNNRRNYTVNSTYDTVNFSYGQDPDKAYAIGLCRRYLNPNQWLTNINNSFFFFLSQTAVSKSKRSNCLGW</sequence>
<dbReference type="EMBL" id="CASHSV030000001">
    <property type="protein sequence ID" value="CAJ2630370.1"/>
    <property type="molecule type" value="Genomic_DNA"/>
</dbReference>
<keyword evidence="2" id="KW-1185">Reference proteome</keyword>